<dbReference type="Proteomes" id="UP000268007">
    <property type="component" value="Unassembled WGS sequence"/>
</dbReference>
<dbReference type="EMBL" id="RBKU01000001">
    <property type="protein sequence ID" value="RKR82349.1"/>
    <property type="molecule type" value="Genomic_DNA"/>
</dbReference>
<dbReference type="OrthoDB" id="949867at2"/>
<dbReference type="AlphaFoldDB" id="A0A495J2W2"/>
<name>A0A495J2W2_9SPHI</name>
<dbReference type="RefSeq" id="WP_121197963.1">
    <property type="nucleotide sequence ID" value="NZ_RBKU01000001.1"/>
</dbReference>
<accession>A0A495J2W2</accession>
<dbReference type="PROSITE" id="PS51257">
    <property type="entry name" value="PROKAR_LIPOPROTEIN"/>
    <property type="match status" value="1"/>
</dbReference>
<protein>
    <submittedName>
        <fullName evidence="1">Uncharacterized protein</fullName>
    </submittedName>
</protein>
<organism evidence="1 2">
    <name type="scientific">Mucilaginibacter gracilis</name>
    <dbReference type="NCBI Taxonomy" id="423350"/>
    <lineage>
        <taxon>Bacteria</taxon>
        <taxon>Pseudomonadati</taxon>
        <taxon>Bacteroidota</taxon>
        <taxon>Sphingobacteriia</taxon>
        <taxon>Sphingobacteriales</taxon>
        <taxon>Sphingobacteriaceae</taxon>
        <taxon>Mucilaginibacter</taxon>
    </lineage>
</organism>
<sequence length="184" mass="20037">MKRLFFVVFIACIVLSCKKNNNDTTPSATGSNTASWLVNNVPVVANSKNNTVSASADFWRTYIGASLVNRYFNISLNYTDNNGNLQTVRLITGPLPLDKVNIPYSVNLLAYGAPDRAGAIITNFQGSTSTLYYCDATTNTGNLTLTTLDESKYIVAGNFSFTAADSQGNKKVVQNGVFDITYFH</sequence>
<gene>
    <name evidence="1" type="ORF">BDD43_2525</name>
</gene>
<reference evidence="1 2" key="1">
    <citation type="submission" date="2018-10" db="EMBL/GenBank/DDBJ databases">
        <title>Genomic Encyclopedia of Archaeal and Bacterial Type Strains, Phase II (KMG-II): from individual species to whole genera.</title>
        <authorList>
            <person name="Goeker M."/>
        </authorList>
    </citation>
    <scope>NUCLEOTIDE SEQUENCE [LARGE SCALE GENOMIC DNA]</scope>
    <source>
        <strain evidence="1 2">DSM 18602</strain>
    </source>
</reference>
<comment type="caution">
    <text evidence="1">The sequence shown here is derived from an EMBL/GenBank/DDBJ whole genome shotgun (WGS) entry which is preliminary data.</text>
</comment>
<evidence type="ECO:0000313" key="2">
    <source>
        <dbReference type="Proteomes" id="UP000268007"/>
    </source>
</evidence>
<evidence type="ECO:0000313" key="1">
    <source>
        <dbReference type="EMBL" id="RKR82349.1"/>
    </source>
</evidence>
<keyword evidence="2" id="KW-1185">Reference proteome</keyword>
<proteinExistence type="predicted"/>